<evidence type="ECO:0000259" key="6">
    <source>
        <dbReference type="PROSITE" id="PS50111"/>
    </source>
</evidence>
<feature type="transmembrane region" description="Helical" evidence="5">
    <location>
        <begin position="9"/>
        <end position="29"/>
    </location>
</feature>
<evidence type="ECO:0000256" key="2">
    <source>
        <dbReference type="ARBA" id="ARBA00029447"/>
    </source>
</evidence>
<accession>A0A4R2KB35</accession>
<dbReference type="Pfam" id="PF00015">
    <property type="entry name" value="MCPsignal"/>
    <property type="match status" value="1"/>
</dbReference>
<evidence type="ECO:0000256" key="4">
    <source>
        <dbReference type="SAM" id="Coils"/>
    </source>
</evidence>
<comment type="similarity">
    <text evidence="2">Belongs to the methyl-accepting chemotaxis (MCP) protein family.</text>
</comment>
<dbReference type="Proteomes" id="UP000294919">
    <property type="component" value="Unassembled WGS sequence"/>
</dbReference>
<protein>
    <submittedName>
        <fullName evidence="8">Methyl-accepting chemotaxis protein</fullName>
    </submittedName>
</protein>
<keyword evidence="5" id="KW-0812">Transmembrane</keyword>
<name>A0A4R2KB35_9FIRM</name>
<keyword evidence="1 3" id="KW-0807">Transducer</keyword>
<reference evidence="8 9" key="1">
    <citation type="submission" date="2019-03" db="EMBL/GenBank/DDBJ databases">
        <title>Genomic Encyclopedia of Type Strains, Phase IV (KMG-IV): sequencing the most valuable type-strain genomes for metagenomic binning, comparative biology and taxonomic classification.</title>
        <authorList>
            <person name="Goeker M."/>
        </authorList>
    </citation>
    <scope>NUCLEOTIDE SEQUENCE [LARGE SCALE GENOMIC DNA]</scope>
    <source>
        <strain evidence="8 9">DSM 102940</strain>
    </source>
</reference>
<evidence type="ECO:0000256" key="5">
    <source>
        <dbReference type="SAM" id="Phobius"/>
    </source>
</evidence>
<dbReference type="SUPFAM" id="SSF58104">
    <property type="entry name" value="Methyl-accepting chemotaxis protein (MCP) signaling domain"/>
    <property type="match status" value="1"/>
</dbReference>
<evidence type="ECO:0000256" key="3">
    <source>
        <dbReference type="PROSITE-ProRule" id="PRU00284"/>
    </source>
</evidence>
<sequence>MRHSIKAKLILSIVIPVILVGIINAIFTLNSISNLNEALLDLDGLGVEGTSLILNGDRDYYQALTAVQRMIQLEPGSEKYNEEKESYVENAGQAYDRSTNAANTALNFLKTHNRMDSETSKTISEQLEKFQKNFDLWKSSIDLQLSNHKGDITVKEVAGLEYFNAARNSLDVIGEKMKALAHESIIEKQNAVQFTNILQIAILFITVLVFGIYAFIFSKIIVNTIKNLMELMSKVEKGDLTVQANITSKDELGSLSKSFNIMVESVRNLIVQVLNNTGEVSASSQHLSITMEQISSQTNTVNTNIIEIAAGMEETAAATEEVYASSNEIMTSLTSLLDKANNGNEAVKQIEQRANKMKENAEKSNDETQQMCKEKQNEIIKAIAESKVVSEIDVMANAIFAISEQTNLLALNAAIEAARAGEYGKGFAVVAEEVRKLAEQSSQTVENIRSLVKQVQKAFDNLSQTSNGVLEFIDSKVVKDYQILVDTGVQYLNDAEFVGNLIGDFTNSSEEISNIVNQVNATIENVSASVEEVTASSQEIADSTNDTSKAVEEVAKVAKTQVDLSEELNNQVKKFKI</sequence>
<dbReference type="PANTHER" id="PTHR32089:SF112">
    <property type="entry name" value="LYSOZYME-LIKE PROTEIN-RELATED"/>
    <property type="match status" value="1"/>
</dbReference>
<comment type="caution">
    <text evidence="8">The sequence shown here is derived from an EMBL/GenBank/DDBJ whole genome shotgun (WGS) entry which is preliminary data.</text>
</comment>
<dbReference type="GO" id="GO:0007165">
    <property type="term" value="P:signal transduction"/>
    <property type="evidence" value="ECO:0007669"/>
    <property type="project" value="UniProtKB-KW"/>
</dbReference>
<feature type="domain" description="Methyl-accepting transducer" evidence="6">
    <location>
        <begin position="290"/>
        <end position="541"/>
    </location>
</feature>
<keyword evidence="4" id="KW-0175">Coiled coil</keyword>
<dbReference type="InterPro" id="IPR003660">
    <property type="entry name" value="HAMP_dom"/>
</dbReference>
<dbReference type="EMBL" id="SLWV01000025">
    <property type="protein sequence ID" value="TCO70673.1"/>
    <property type="molecule type" value="Genomic_DNA"/>
</dbReference>
<proteinExistence type="inferred from homology"/>
<evidence type="ECO:0000313" key="9">
    <source>
        <dbReference type="Proteomes" id="UP000294919"/>
    </source>
</evidence>
<feature type="coiled-coil region" evidence="4">
    <location>
        <begin position="333"/>
        <end position="385"/>
    </location>
</feature>
<gene>
    <name evidence="8" type="ORF">EV214_12543</name>
</gene>
<keyword evidence="5" id="KW-1133">Transmembrane helix</keyword>
<dbReference type="SMART" id="SM00283">
    <property type="entry name" value="MA"/>
    <property type="match status" value="1"/>
</dbReference>
<evidence type="ECO:0000313" key="8">
    <source>
        <dbReference type="EMBL" id="TCO70673.1"/>
    </source>
</evidence>
<dbReference type="PANTHER" id="PTHR32089">
    <property type="entry name" value="METHYL-ACCEPTING CHEMOTAXIS PROTEIN MCPB"/>
    <property type="match status" value="1"/>
</dbReference>
<dbReference type="AlphaFoldDB" id="A0A4R2KB35"/>
<evidence type="ECO:0000256" key="1">
    <source>
        <dbReference type="ARBA" id="ARBA00023224"/>
    </source>
</evidence>
<dbReference type="PROSITE" id="PS50111">
    <property type="entry name" value="CHEMOTAXIS_TRANSDUC_2"/>
    <property type="match status" value="1"/>
</dbReference>
<dbReference type="PROSITE" id="PS50885">
    <property type="entry name" value="HAMP"/>
    <property type="match status" value="1"/>
</dbReference>
<dbReference type="OrthoDB" id="1887545at2"/>
<evidence type="ECO:0000259" key="7">
    <source>
        <dbReference type="PROSITE" id="PS50885"/>
    </source>
</evidence>
<keyword evidence="9" id="KW-1185">Reference proteome</keyword>
<feature type="transmembrane region" description="Helical" evidence="5">
    <location>
        <begin position="197"/>
        <end position="222"/>
    </location>
</feature>
<dbReference type="Gene3D" id="1.10.287.950">
    <property type="entry name" value="Methyl-accepting chemotaxis protein"/>
    <property type="match status" value="1"/>
</dbReference>
<dbReference type="CDD" id="cd06225">
    <property type="entry name" value="HAMP"/>
    <property type="match status" value="1"/>
</dbReference>
<dbReference type="GO" id="GO:0016020">
    <property type="term" value="C:membrane"/>
    <property type="evidence" value="ECO:0007669"/>
    <property type="project" value="InterPro"/>
</dbReference>
<dbReference type="Pfam" id="PF00672">
    <property type="entry name" value="HAMP"/>
    <property type="match status" value="1"/>
</dbReference>
<dbReference type="SMART" id="SM00304">
    <property type="entry name" value="HAMP"/>
    <property type="match status" value="1"/>
</dbReference>
<feature type="domain" description="HAMP" evidence="7">
    <location>
        <begin position="219"/>
        <end position="271"/>
    </location>
</feature>
<keyword evidence="5" id="KW-0472">Membrane</keyword>
<dbReference type="RefSeq" id="WP_132247013.1">
    <property type="nucleotide sequence ID" value="NZ_SLWV01000025.1"/>
</dbReference>
<organism evidence="8 9">
    <name type="scientific">Marinisporobacter balticus</name>
    <dbReference type="NCBI Taxonomy" id="2018667"/>
    <lineage>
        <taxon>Bacteria</taxon>
        <taxon>Bacillati</taxon>
        <taxon>Bacillota</taxon>
        <taxon>Clostridia</taxon>
        <taxon>Peptostreptococcales</taxon>
        <taxon>Thermotaleaceae</taxon>
        <taxon>Marinisporobacter</taxon>
    </lineage>
</organism>
<dbReference type="InterPro" id="IPR004089">
    <property type="entry name" value="MCPsignal_dom"/>
</dbReference>